<reference evidence="1" key="1">
    <citation type="journal article" date="2015" name="Nature">
        <title>Complex archaea that bridge the gap between prokaryotes and eukaryotes.</title>
        <authorList>
            <person name="Spang A."/>
            <person name="Saw J.H."/>
            <person name="Jorgensen S.L."/>
            <person name="Zaremba-Niedzwiedzka K."/>
            <person name="Martijn J."/>
            <person name="Lind A.E."/>
            <person name="van Eijk R."/>
            <person name="Schleper C."/>
            <person name="Guy L."/>
            <person name="Ettema T.J."/>
        </authorList>
    </citation>
    <scope>NUCLEOTIDE SEQUENCE</scope>
</reference>
<dbReference type="AlphaFoldDB" id="A0A0F9Q412"/>
<comment type="caution">
    <text evidence="1">The sequence shown here is derived from an EMBL/GenBank/DDBJ whole genome shotgun (WGS) entry which is preliminary data.</text>
</comment>
<evidence type="ECO:0000313" key="1">
    <source>
        <dbReference type="EMBL" id="KKN31707.1"/>
    </source>
</evidence>
<protein>
    <submittedName>
        <fullName evidence="1">Uncharacterized protein</fullName>
    </submittedName>
</protein>
<proteinExistence type="predicted"/>
<organism evidence="1">
    <name type="scientific">marine sediment metagenome</name>
    <dbReference type="NCBI Taxonomy" id="412755"/>
    <lineage>
        <taxon>unclassified sequences</taxon>
        <taxon>metagenomes</taxon>
        <taxon>ecological metagenomes</taxon>
    </lineage>
</organism>
<sequence length="112" mass="11882">MKATTPRPWTAKRCTHGWHIGPQPDGVCTIRDNTDGSNAAEQEANARLIAAAPELQAAAEAAIRYDESIAGRATRGEYDLSNRGGGITEGEDLDALYADWITKANAALAKAT</sequence>
<dbReference type="EMBL" id="LAZR01002308">
    <property type="protein sequence ID" value="KKN31707.1"/>
    <property type="molecule type" value="Genomic_DNA"/>
</dbReference>
<accession>A0A0F9Q412</accession>
<gene>
    <name evidence="1" type="ORF">LCGC14_0821300</name>
</gene>
<name>A0A0F9Q412_9ZZZZ</name>